<feature type="transmembrane region" description="Helical" evidence="1">
    <location>
        <begin position="265"/>
        <end position="283"/>
    </location>
</feature>
<feature type="transmembrane region" description="Helical" evidence="1">
    <location>
        <begin position="35"/>
        <end position="52"/>
    </location>
</feature>
<feature type="transmembrane region" description="Helical" evidence="1">
    <location>
        <begin position="324"/>
        <end position="342"/>
    </location>
</feature>
<feature type="transmembrane region" description="Helical" evidence="1">
    <location>
        <begin position="143"/>
        <end position="172"/>
    </location>
</feature>
<evidence type="ECO:0000313" key="3">
    <source>
        <dbReference type="Proteomes" id="UP000674217"/>
    </source>
</evidence>
<keyword evidence="1" id="KW-1133">Transmembrane helix</keyword>
<dbReference type="EMBL" id="JAGFBU010000004">
    <property type="protein sequence ID" value="MBP4142504.1"/>
    <property type="molecule type" value="Genomic_DNA"/>
</dbReference>
<keyword evidence="1" id="KW-0472">Membrane</keyword>
<feature type="transmembrane region" description="Helical" evidence="1">
    <location>
        <begin position="392"/>
        <end position="410"/>
    </location>
</feature>
<evidence type="ECO:0000313" key="2">
    <source>
        <dbReference type="EMBL" id="MBP4142504.1"/>
    </source>
</evidence>
<keyword evidence="1" id="KW-0812">Transmembrane</keyword>
<dbReference type="RefSeq" id="WP_210646364.1">
    <property type="nucleotide sequence ID" value="NZ_JAGFBU010000004.1"/>
</dbReference>
<organism evidence="2 3">
    <name type="scientific">Flavobacterium flabelliforme</name>
    <dbReference type="NCBI Taxonomy" id="2816119"/>
    <lineage>
        <taxon>Bacteria</taxon>
        <taxon>Pseudomonadati</taxon>
        <taxon>Bacteroidota</taxon>
        <taxon>Flavobacteriia</taxon>
        <taxon>Flavobacteriales</taxon>
        <taxon>Flavobacteriaceae</taxon>
        <taxon>Flavobacterium</taxon>
    </lineage>
</organism>
<gene>
    <name evidence="2" type="ORF">J3S90_11895</name>
</gene>
<accession>A0ABS5CV59</accession>
<feature type="transmembrane region" description="Helical" evidence="1">
    <location>
        <begin position="416"/>
        <end position="432"/>
    </location>
</feature>
<feature type="transmembrane region" description="Helical" evidence="1">
    <location>
        <begin position="59"/>
        <end position="77"/>
    </location>
</feature>
<evidence type="ECO:0000256" key="1">
    <source>
        <dbReference type="SAM" id="Phobius"/>
    </source>
</evidence>
<feature type="transmembrane region" description="Helical" evidence="1">
    <location>
        <begin position="362"/>
        <end position="385"/>
    </location>
</feature>
<dbReference type="Pfam" id="PF26314">
    <property type="entry name" value="MptA_B_family"/>
    <property type="match status" value="1"/>
</dbReference>
<comment type="caution">
    <text evidence="2">The sequence shown here is derived from an EMBL/GenBank/DDBJ whole genome shotgun (WGS) entry which is preliminary data.</text>
</comment>
<proteinExistence type="predicted"/>
<name>A0ABS5CV59_9FLAO</name>
<feature type="transmembrane region" description="Helical" evidence="1">
    <location>
        <begin position="192"/>
        <end position="221"/>
    </location>
</feature>
<feature type="transmembrane region" description="Helical" evidence="1">
    <location>
        <begin position="233"/>
        <end position="256"/>
    </location>
</feature>
<keyword evidence="3" id="KW-1185">Reference proteome</keyword>
<dbReference type="Proteomes" id="UP000674217">
    <property type="component" value="Unassembled WGS sequence"/>
</dbReference>
<reference evidence="2 3" key="1">
    <citation type="submission" date="2021-03" db="EMBL/GenBank/DDBJ databases">
        <title>Flavobacterium Flabelliformis Sp. Nov. And Flavobacterium Geliluteum Sp. Nov., Two Novel Multidrug Resistant Psychrophilic Species Isolated From Antarctica.</title>
        <authorList>
            <person name="Kralova S."/>
            <person name="Busse H.J."/>
            <person name="Bezdicek M."/>
            <person name="Nykrynova M."/>
            <person name="Kroupova E."/>
            <person name="Krsek D."/>
            <person name="Sedlacek I."/>
        </authorList>
    </citation>
    <scope>NUCLEOTIDE SEQUENCE [LARGE SCALE GENOMIC DNA]</scope>
    <source>
        <strain evidence="2 3">P4023</strain>
    </source>
</reference>
<feature type="transmembrane region" description="Helical" evidence="1">
    <location>
        <begin position="12"/>
        <end position="29"/>
    </location>
</feature>
<sequence length="447" mass="52113">MSFVISNKVKTYLFVLLSILLYLYIAYFLKRNEFINLIVSFTFLFVCFYYIVKLQKDNFVFLIVTAILFRLLFLVALPNLSQDYYRFIWDGNLILQNISPYLHLPQDLIKENSFSIPNANVLYEGMGSLSAQHYSNYPPVNQFLFAIASFLGLQSVLGTVIMMRVIIIAADLGTLYFGGKLLARLGLEKNRVFWYILNPLVLVELSGNLHFEGVMLFFFIWSLYLLEKNKWKTAAVVLGFSISVKLLPLLLLPLFLKKLGWKKAVSFYALVIGVTIILFLPFLSRQLIHNYSETIGLWFTNFEFNASVYYIIREIGFWIKGYNIIHTVGKIIPIFIILYIAYQSFKEKNKSSIELLHTMLIVLSVYFFMATTVHPWYVINLILIATFTSYKYPFLWSFTIILSYSAYSNAVFSENYWLIAIEYIAVFSLLFYEKWIKLNNKSQLTTS</sequence>
<protein>
    <submittedName>
        <fullName evidence="2">DUF2029 domain-containing protein</fullName>
    </submittedName>
</protein>